<keyword evidence="3 7" id="KW-0812">Transmembrane</keyword>
<gene>
    <name evidence="9" type="ORF">AB1Y20_003912</name>
</gene>
<feature type="transmembrane region" description="Helical" evidence="7">
    <location>
        <begin position="170"/>
        <end position="191"/>
    </location>
</feature>
<accession>A0AB34J6A2</accession>
<feature type="transmembrane region" description="Helical" evidence="7">
    <location>
        <begin position="425"/>
        <end position="445"/>
    </location>
</feature>
<dbReference type="GO" id="GO:0016020">
    <property type="term" value="C:membrane"/>
    <property type="evidence" value="ECO:0007669"/>
    <property type="project" value="UniProtKB-SubCell"/>
</dbReference>
<sequence length="503" mass="52292">MGCRPIGASGTASEPCLPSARCERVSGSPTLTRALLRTALPPVACGLALGCTYGNIGGVLVSAAFTQRYASPPDAVLQALGASVQGGGVLGSILGGWLADSCGRRRSMLLAAALFVIGTAMCALAAVLPSSSLAPLFAGRALTGIAAGVLCAVTPLHVSESAIAEWRGGVEASFEVGIETGILLAYVFNYLSFGTSWGWILSLAMPLVPGFAFLLLLLFVIDESPRYLSQQGELEHARRVLSQLRTAQHDIAAELLAMGSDENALRPAGSWRELVAPSHRGVVAVAVLVLALQVGTGIDIFTTYAPIIFARISSAGATGDGGDGRSDLLYTILVGCILCVVSPLSIGLVDRYGRRPLLLVGAGGMSASLLGLAVAYGQLTADAGALRGVCVTFVLLFVAFFSFSWGPIAWVIPSELLPIHLRARAVAAGTVANWIADYLVVSTFLSLADAVSYEGAWALYCAINTIAFGFVIFFVKETKGLELEQISSHLARLDGSGRAAQRC</sequence>
<proteinExistence type="inferred from homology"/>
<dbReference type="AlphaFoldDB" id="A0AB34J6A2"/>
<organism evidence="9 10">
    <name type="scientific">Prymnesium parvum</name>
    <name type="common">Toxic golden alga</name>
    <dbReference type="NCBI Taxonomy" id="97485"/>
    <lineage>
        <taxon>Eukaryota</taxon>
        <taxon>Haptista</taxon>
        <taxon>Haptophyta</taxon>
        <taxon>Prymnesiophyceae</taxon>
        <taxon>Prymnesiales</taxon>
        <taxon>Prymnesiaceae</taxon>
        <taxon>Prymnesium</taxon>
    </lineage>
</organism>
<comment type="subcellular location">
    <subcellularLocation>
        <location evidence="1">Membrane</location>
        <topology evidence="1">Multi-pass membrane protein</topology>
    </subcellularLocation>
</comment>
<feature type="transmembrane region" description="Helical" evidence="7">
    <location>
        <begin position="43"/>
        <end position="65"/>
    </location>
</feature>
<dbReference type="Pfam" id="PF00083">
    <property type="entry name" value="Sugar_tr"/>
    <property type="match status" value="1"/>
</dbReference>
<comment type="similarity">
    <text evidence="2 6">Belongs to the major facilitator superfamily. Sugar transporter (TC 2.A.1.1) family.</text>
</comment>
<dbReference type="InterPro" id="IPR005829">
    <property type="entry name" value="Sugar_transporter_CS"/>
</dbReference>
<dbReference type="InterPro" id="IPR003663">
    <property type="entry name" value="Sugar/inositol_transpt"/>
</dbReference>
<feature type="transmembrane region" description="Helical" evidence="7">
    <location>
        <begin position="109"/>
        <end position="131"/>
    </location>
</feature>
<dbReference type="GO" id="GO:0005351">
    <property type="term" value="F:carbohydrate:proton symporter activity"/>
    <property type="evidence" value="ECO:0007669"/>
    <property type="project" value="TreeGrafter"/>
</dbReference>
<keyword evidence="6" id="KW-0813">Transport</keyword>
<dbReference type="Proteomes" id="UP001515480">
    <property type="component" value="Unassembled WGS sequence"/>
</dbReference>
<evidence type="ECO:0000313" key="9">
    <source>
        <dbReference type="EMBL" id="KAL1514827.1"/>
    </source>
</evidence>
<dbReference type="InterPro" id="IPR050360">
    <property type="entry name" value="MFS_Sugar_Transporters"/>
</dbReference>
<feature type="transmembrane region" description="Helical" evidence="7">
    <location>
        <begin position="385"/>
        <end position="413"/>
    </location>
</feature>
<evidence type="ECO:0000256" key="4">
    <source>
        <dbReference type="ARBA" id="ARBA00022989"/>
    </source>
</evidence>
<dbReference type="PRINTS" id="PR00171">
    <property type="entry name" value="SUGRTRNSPORT"/>
</dbReference>
<keyword evidence="4 7" id="KW-1133">Transmembrane helix</keyword>
<feature type="transmembrane region" description="Helical" evidence="7">
    <location>
        <begin position="137"/>
        <end position="158"/>
    </location>
</feature>
<dbReference type="Gene3D" id="1.20.1250.20">
    <property type="entry name" value="MFS general substrate transporter like domains"/>
    <property type="match status" value="1"/>
</dbReference>
<feature type="transmembrane region" description="Helical" evidence="7">
    <location>
        <begin position="282"/>
        <end position="308"/>
    </location>
</feature>
<protein>
    <recommendedName>
        <fullName evidence="8">Major facilitator superfamily (MFS) profile domain-containing protein</fullName>
    </recommendedName>
</protein>
<reference evidence="9 10" key="1">
    <citation type="journal article" date="2024" name="Science">
        <title>Giant polyketide synthase enzymes in the biosynthesis of giant marine polyether toxins.</title>
        <authorList>
            <person name="Fallon T.R."/>
            <person name="Shende V.V."/>
            <person name="Wierzbicki I.H."/>
            <person name="Pendleton A.L."/>
            <person name="Watervoot N.F."/>
            <person name="Auber R.P."/>
            <person name="Gonzalez D.J."/>
            <person name="Wisecaver J.H."/>
            <person name="Moore B.S."/>
        </authorList>
    </citation>
    <scope>NUCLEOTIDE SEQUENCE [LARGE SCALE GENOMIC DNA]</scope>
    <source>
        <strain evidence="9 10">12B1</strain>
    </source>
</reference>
<evidence type="ECO:0000256" key="6">
    <source>
        <dbReference type="RuleBase" id="RU003346"/>
    </source>
</evidence>
<feature type="transmembrane region" description="Helical" evidence="7">
    <location>
        <begin position="356"/>
        <end position="379"/>
    </location>
</feature>
<keyword evidence="5 7" id="KW-0472">Membrane</keyword>
<keyword evidence="10" id="KW-1185">Reference proteome</keyword>
<feature type="transmembrane region" description="Helical" evidence="7">
    <location>
        <begin position="197"/>
        <end position="221"/>
    </location>
</feature>
<evidence type="ECO:0000256" key="7">
    <source>
        <dbReference type="SAM" id="Phobius"/>
    </source>
</evidence>
<name>A0AB34J6A2_PRYPA</name>
<dbReference type="InterPro" id="IPR020846">
    <property type="entry name" value="MFS_dom"/>
</dbReference>
<feature type="transmembrane region" description="Helical" evidence="7">
    <location>
        <begin position="77"/>
        <end position="97"/>
    </location>
</feature>
<feature type="transmembrane region" description="Helical" evidence="7">
    <location>
        <begin position="328"/>
        <end position="349"/>
    </location>
</feature>
<dbReference type="PANTHER" id="PTHR48022">
    <property type="entry name" value="PLASTIDIC GLUCOSE TRANSPORTER 4"/>
    <property type="match status" value="1"/>
</dbReference>
<evidence type="ECO:0000256" key="1">
    <source>
        <dbReference type="ARBA" id="ARBA00004141"/>
    </source>
</evidence>
<dbReference type="PANTHER" id="PTHR48022:SF2">
    <property type="entry name" value="PLASTIDIC GLUCOSE TRANSPORTER 4"/>
    <property type="match status" value="1"/>
</dbReference>
<dbReference type="PROSITE" id="PS50850">
    <property type="entry name" value="MFS"/>
    <property type="match status" value="1"/>
</dbReference>
<dbReference type="InterPro" id="IPR036259">
    <property type="entry name" value="MFS_trans_sf"/>
</dbReference>
<evidence type="ECO:0000313" key="10">
    <source>
        <dbReference type="Proteomes" id="UP001515480"/>
    </source>
</evidence>
<comment type="caution">
    <text evidence="9">The sequence shown here is derived from an EMBL/GenBank/DDBJ whole genome shotgun (WGS) entry which is preliminary data.</text>
</comment>
<dbReference type="EMBL" id="JBGBPQ010000012">
    <property type="protein sequence ID" value="KAL1514827.1"/>
    <property type="molecule type" value="Genomic_DNA"/>
</dbReference>
<evidence type="ECO:0000256" key="3">
    <source>
        <dbReference type="ARBA" id="ARBA00022692"/>
    </source>
</evidence>
<dbReference type="PROSITE" id="PS00216">
    <property type="entry name" value="SUGAR_TRANSPORT_1"/>
    <property type="match status" value="1"/>
</dbReference>
<dbReference type="NCBIfam" id="TIGR00879">
    <property type="entry name" value="SP"/>
    <property type="match status" value="1"/>
</dbReference>
<feature type="transmembrane region" description="Helical" evidence="7">
    <location>
        <begin position="457"/>
        <end position="475"/>
    </location>
</feature>
<evidence type="ECO:0000256" key="5">
    <source>
        <dbReference type="ARBA" id="ARBA00023136"/>
    </source>
</evidence>
<dbReference type="SUPFAM" id="SSF103473">
    <property type="entry name" value="MFS general substrate transporter"/>
    <property type="match status" value="1"/>
</dbReference>
<feature type="domain" description="Major facilitator superfamily (MFS) profile" evidence="8">
    <location>
        <begin position="34"/>
        <end position="479"/>
    </location>
</feature>
<evidence type="ECO:0000259" key="8">
    <source>
        <dbReference type="PROSITE" id="PS50850"/>
    </source>
</evidence>
<evidence type="ECO:0000256" key="2">
    <source>
        <dbReference type="ARBA" id="ARBA00010992"/>
    </source>
</evidence>
<dbReference type="InterPro" id="IPR005828">
    <property type="entry name" value="MFS_sugar_transport-like"/>
</dbReference>